<dbReference type="GO" id="GO:0003677">
    <property type="term" value="F:DNA binding"/>
    <property type="evidence" value="ECO:0007669"/>
    <property type="project" value="UniProtKB-KW"/>
</dbReference>
<dbReference type="Pfam" id="PF08281">
    <property type="entry name" value="Sigma70_r4_2"/>
    <property type="match status" value="1"/>
</dbReference>
<evidence type="ECO:0000256" key="1">
    <source>
        <dbReference type="ARBA" id="ARBA00023015"/>
    </source>
</evidence>
<accession>M7NGW1</accession>
<dbReference type="GO" id="GO:0016987">
    <property type="term" value="F:sigma factor activity"/>
    <property type="evidence" value="ECO:0007669"/>
    <property type="project" value="UniProtKB-KW"/>
</dbReference>
<dbReference type="InterPro" id="IPR013249">
    <property type="entry name" value="RNA_pol_sigma70_r4_t2"/>
</dbReference>
<evidence type="ECO:0000256" key="3">
    <source>
        <dbReference type="ARBA" id="ARBA00023125"/>
    </source>
</evidence>
<dbReference type="NCBIfam" id="TIGR02937">
    <property type="entry name" value="sigma70-ECF"/>
    <property type="match status" value="1"/>
</dbReference>
<gene>
    <name evidence="7" type="ORF">C772_00081</name>
</gene>
<dbReference type="eggNOG" id="COG1595">
    <property type="taxonomic scope" value="Bacteria"/>
</dbReference>
<dbReference type="InterPro" id="IPR014284">
    <property type="entry name" value="RNA_pol_sigma-70_dom"/>
</dbReference>
<dbReference type="GO" id="GO:0006352">
    <property type="term" value="P:DNA-templated transcription initiation"/>
    <property type="evidence" value="ECO:0007669"/>
    <property type="project" value="InterPro"/>
</dbReference>
<dbReference type="Gene3D" id="1.10.10.10">
    <property type="entry name" value="Winged helix-like DNA-binding domain superfamily/Winged helix DNA-binding domain"/>
    <property type="match status" value="1"/>
</dbReference>
<dbReference type="PANTHER" id="PTHR30385:SF4">
    <property type="entry name" value="RNA POLYMERASE SIGMA-E FACTOR"/>
    <property type="match status" value="1"/>
</dbReference>
<organism evidence="7 8">
    <name type="scientific">Bhargavaea cecembensis DSE10</name>
    <dbReference type="NCBI Taxonomy" id="1235279"/>
    <lineage>
        <taxon>Bacteria</taxon>
        <taxon>Bacillati</taxon>
        <taxon>Bacillota</taxon>
        <taxon>Bacilli</taxon>
        <taxon>Bacillales</taxon>
        <taxon>Caryophanaceae</taxon>
        <taxon>Bhargavaea</taxon>
    </lineage>
</organism>
<keyword evidence="4" id="KW-0804">Transcription</keyword>
<dbReference type="STRING" id="1235279.C772_00081"/>
<dbReference type="InterPro" id="IPR007627">
    <property type="entry name" value="RNA_pol_sigma70_r2"/>
</dbReference>
<dbReference type="OrthoDB" id="9783788at2"/>
<evidence type="ECO:0000259" key="6">
    <source>
        <dbReference type="Pfam" id="PF08281"/>
    </source>
</evidence>
<feature type="domain" description="RNA polymerase sigma-70 region 2" evidence="5">
    <location>
        <begin position="12"/>
        <end position="77"/>
    </location>
</feature>
<evidence type="ECO:0000259" key="5">
    <source>
        <dbReference type="Pfam" id="PF04542"/>
    </source>
</evidence>
<proteinExistence type="predicted"/>
<dbReference type="PANTHER" id="PTHR30385">
    <property type="entry name" value="SIGMA FACTOR F FLAGELLAR"/>
    <property type="match status" value="1"/>
</dbReference>
<dbReference type="AlphaFoldDB" id="M7NGW1"/>
<dbReference type="InterPro" id="IPR013325">
    <property type="entry name" value="RNA_pol_sigma_r2"/>
</dbReference>
<name>M7NGW1_9BACL</name>
<dbReference type="EMBL" id="AOFT01000001">
    <property type="protein sequence ID" value="EMR07753.1"/>
    <property type="molecule type" value="Genomic_DNA"/>
</dbReference>
<feature type="domain" description="RNA polymerase sigma factor 70 region 4 type 2" evidence="6">
    <location>
        <begin position="113"/>
        <end position="163"/>
    </location>
</feature>
<keyword evidence="1" id="KW-0805">Transcription regulation</keyword>
<dbReference type="Pfam" id="PF04542">
    <property type="entry name" value="Sigma70_r2"/>
    <property type="match status" value="1"/>
</dbReference>
<dbReference type="InterPro" id="IPR013324">
    <property type="entry name" value="RNA_pol_sigma_r3/r4-like"/>
</dbReference>
<sequence>MTKNLNTEDLLLQYEPMISAMLRQLNIRRDHDNFRQAARLALCLASERYDSGRGHFAPFAYRTIRGAMLDELKKESRHAETASAVGPEILEALSGGHSSEADMELPDGRLPLLRKAFIRLPEDDRLLLSRLFVERMPYAECARLSGITVPGIKKRRERILSKLRKQITAMLEDESAV</sequence>
<dbReference type="Gene3D" id="1.10.1740.10">
    <property type="match status" value="1"/>
</dbReference>
<reference evidence="7 8" key="1">
    <citation type="journal article" date="2013" name="Genome Announc.">
        <title>Draft Genome Sequence of Bhargavaea cecembensis Strain DSE10T, Isolated from a Deep-Sea Sediment Sample Collected at a Depth of 5,904 m from the Chagos-Laccadive Ridge System in the Indian Ocean.</title>
        <authorList>
            <person name="Shivaji S."/>
            <person name="Ara S."/>
            <person name="Begum Z."/>
            <person name="Ruth M."/>
            <person name="Singh A."/>
            <person name="Kumar Pinnaka A."/>
        </authorList>
    </citation>
    <scope>NUCLEOTIDE SEQUENCE [LARGE SCALE GENOMIC DNA]</scope>
    <source>
        <strain evidence="7 8">DSE10</strain>
    </source>
</reference>
<comment type="caution">
    <text evidence="7">The sequence shown here is derived from an EMBL/GenBank/DDBJ whole genome shotgun (WGS) entry which is preliminary data.</text>
</comment>
<dbReference type="InterPro" id="IPR036388">
    <property type="entry name" value="WH-like_DNA-bd_sf"/>
</dbReference>
<dbReference type="RefSeq" id="WP_008296488.1">
    <property type="nucleotide sequence ID" value="NZ_AOFT01000001.1"/>
</dbReference>
<dbReference type="SUPFAM" id="SSF88946">
    <property type="entry name" value="Sigma2 domain of RNA polymerase sigma factors"/>
    <property type="match status" value="1"/>
</dbReference>
<evidence type="ECO:0000256" key="2">
    <source>
        <dbReference type="ARBA" id="ARBA00023082"/>
    </source>
</evidence>
<dbReference type="Proteomes" id="UP000011919">
    <property type="component" value="Unassembled WGS sequence"/>
</dbReference>
<evidence type="ECO:0000313" key="7">
    <source>
        <dbReference type="EMBL" id="EMR07753.1"/>
    </source>
</evidence>
<evidence type="ECO:0000256" key="4">
    <source>
        <dbReference type="ARBA" id="ARBA00023163"/>
    </source>
</evidence>
<keyword evidence="3" id="KW-0238">DNA-binding</keyword>
<dbReference type="SUPFAM" id="SSF88659">
    <property type="entry name" value="Sigma3 and sigma4 domains of RNA polymerase sigma factors"/>
    <property type="match status" value="1"/>
</dbReference>
<protein>
    <submittedName>
        <fullName evidence="7">RNA polymerase factor sigma-70</fullName>
    </submittedName>
</protein>
<evidence type="ECO:0000313" key="8">
    <source>
        <dbReference type="Proteomes" id="UP000011919"/>
    </source>
</evidence>
<keyword evidence="8" id="KW-1185">Reference proteome</keyword>
<keyword evidence="2" id="KW-0731">Sigma factor</keyword>